<evidence type="ECO:0000313" key="2">
    <source>
        <dbReference type="Proteomes" id="UP000785679"/>
    </source>
</evidence>
<dbReference type="AlphaFoldDB" id="A0A8J8P342"/>
<gene>
    <name evidence="1" type="ORF">FGO68_gene17411</name>
</gene>
<evidence type="ECO:0000313" key="1">
    <source>
        <dbReference type="EMBL" id="TNV87172.1"/>
    </source>
</evidence>
<comment type="caution">
    <text evidence="1">The sequence shown here is derived from an EMBL/GenBank/DDBJ whole genome shotgun (WGS) entry which is preliminary data.</text>
</comment>
<organism evidence="1 2">
    <name type="scientific">Halteria grandinella</name>
    <dbReference type="NCBI Taxonomy" id="5974"/>
    <lineage>
        <taxon>Eukaryota</taxon>
        <taxon>Sar</taxon>
        <taxon>Alveolata</taxon>
        <taxon>Ciliophora</taxon>
        <taxon>Intramacronucleata</taxon>
        <taxon>Spirotrichea</taxon>
        <taxon>Stichotrichia</taxon>
        <taxon>Sporadotrichida</taxon>
        <taxon>Halteriidae</taxon>
        <taxon>Halteria</taxon>
    </lineage>
</organism>
<name>A0A8J8P342_HALGN</name>
<dbReference type="Proteomes" id="UP000785679">
    <property type="component" value="Unassembled WGS sequence"/>
</dbReference>
<accession>A0A8J8P342</accession>
<dbReference type="EMBL" id="RRYP01000595">
    <property type="protein sequence ID" value="TNV87172.1"/>
    <property type="molecule type" value="Genomic_DNA"/>
</dbReference>
<sequence length="303" mass="34723">MTLILYENLDTSPQSIRWAKTSTWKSYVDQIAFSSDGSQIVVGSQLYECCWSTTNWIFTVQSSSGDVLGEWNFQSPSTDSYLYTVDIHLVSDKIYALYNHQQNCLSGDYSWYCYPSFKYFRLNSNLNTQTPQWGRASEMNYYPLTMKVLDSAKFLIMAFTLSNKLQFQLVNTEQQFPDVTDSLQVSAQYENTYNCAIFSEANTFVLGLMHSEPVASTIHRIQVDEAAKKFQPFEGWSFDGFANWFISLIFSTRQLIPTRSVCSTTTMSKRASVEYSQTPLHLCSIPNQPMTHGMQNSYLETPT</sequence>
<reference evidence="1" key="1">
    <citation type="submission" date="2019-06" db="EMBL/GenBank/DDBJ databases">
        <authorList>
            <person name="Zheng W."/>
        </authorList>
    </citation>
    <scope>NUCLEOTIDE SEQUENCE</scope>
    <source>
        <strain evidence="1">QDHG01</strain>
    </source>
</reference>
<proteinExistence type="predicted"/>
<protein>
    <submittedName>
        <fullName evidence="1">Uncharacterized protein</fullName>
    </submittedName>
</protein>
<keyword evidence="2" id="KW-1185">Reference proteome</keyword>